<dbReference type="InterPro" id="IPR036890">
    <property type="entry name" value="HATPase_C_sf"/>
</dbReference>
<dbReference type="SUPFAM" id="SSF55874">
    <property type="entry name" value="ATPase domain of HSP90 chaperone/DNA topoisomerase II/histidine kinase"/>
    <property type="match status" value="1"/>
</dbReference>
<evidence type="ECO:0000313" key="6">
    <source>
        <dbReference type="EMBL" id="MFD0789278.1"/>
    </source>
</evidence>
<dbReference type="EMBL" id="JBHTII010000001">
    <property type="protein sequence ID" value="MFD0789278.1"/>
    <property type="molecule type" value="Genomic_DNA"/>
</dbReference>
<dbReference type="CDD" id="cd16917">
    <property type="entry name" value="HATPase_UhpB-NarQ-NarX-like"/>
    <property type="match status" value="1"/>
</dbReference>
<dbReference type="Gene3D" id="3.30.565.10">
    <property type="entry name" value="Histidine kinase-like ATPase, C-terminal domain"/>
    <property type="match status" value="1"/>
</dbReference>
<name>A0ABW3AE61_9MICO</name>
<accession>A0ABW3AE61</accession>
<dbReference type="InterPro" id="IPR050482">
    <property type="entry name" value="Sensor_HK_TwoCompSys"/>
</dbReference>
<dbReference type="SUPFAM" id="SSF55781">
    <property type="entry name" value="GAF domain-like"/>
    <property type="match status" value="2"/>
</dbReference>
<dbReference type="InterPro" id="IPR003018">
    <property type="entry name" value="GAF"/>
</dbReference>
<dbReference type="Pfam" id="PF13185">
    <property type="entry name" value="GAF_2"/>
    <property type="match status" value="1"/>
</dbReference>
<evidence type="ECO:0000256" key="2">
    <source>
        <dbReference type="ARBA" id="ARBA00022777"/>
    </source>
</evidence>
<evidence type="ECO:0000259" key="5">
    <source>
        <dbReference type="SMART" id="SM00387"/>
    </source>
</evidence>
<dbReference type="RefSeq" id="WP_204980165.1">
    <property type="nucleotide sequence ID" value="NZ_JBHTII010000001.1"/>
</dbReference>
<evidence type="ECO:0000256" key="1">
    <source>
        <dbReference type="ARBA" id="ARBA00022679"/>
    </source>
</evidence>
<dbReference type="PANTHER" id="PTHR24421">
    <property type="entry name" value="NITRATE/NITRITE SENSOR PROTEIN NARX-RELATED"/>
    <property type="match status" value="1"/>
</dbReference>
<keyword evidence="3" id="KW-0902">Two-component regulatory system</keyword>
<dbReference type="PANTHER" id="PTHR24421:SF56">
    <property type="entry name" value="OXYGEN SENSOR HISTIDINE KINASE RESPONSE REGULATOR DOST"/>
    <property type="match status" value="1"/>
</dbReference>
<sequence>MTTDDEPDLPDVSRLEADEALAALLAQAEKVRHVQDRLRALLSATRAVVEHSDLSTVLRRIVEAAIELVDAEYGALGVIAPEGDRLEQFIYVGLSAAEAEQIGHLPSGKGLLGALIADPHPIRLARMSDDERAVGFPDHHPAMTSFLGVPLRVRGEAFGNLYLTNSRHGGFTAEDERLAGALAVTAGFAVDNARLLEEARTRERWMTSAAELSAALLSTPTDTAFDLIAGRTFDLADVDRVTVLLGEDPREPLRVAASRGADEAELRGALVDASRVCAGVALAADSTHALGRDEEGAADPLRLSADGAVGPALVAPLRTQSRLWGAVCLARAPHRPHFTRAESESIGDYVSRAAIALELAIAREEGQRAMLADDRRRIARDLHDHVIQQLFGTGLTLQAVASTLPAGGSADRLADSIDQLDSAISQIRTVVFALSQRDDVSVRHHVLDVVADLSAAVRHPPAIRFTGPVDHSITGDLSSEVVGVARELLSNAVRHSNADRISVEVAVDGGSALVTVEDDGNGIADDVTRSGLDNLEHRARRRGGALTIATGGAGTRATWRVPLEPSPAPPRGDGR</sequence>
<keyword evidence="7" id="KW-1185">Reference proteome</keyword>
<gene>
    <name evidence="6" type="ORF">ACFQ0P_02625</name>
</gene>
<dbReference type="InterPro" id="IPR003594">
    <property type="entry name" value="HATPase_dom"/>
</dbReference>
<keyword evidence="2" id="KW-0418">Kinase</keyword>
<keyword evidence="1" id="KW-0808">Transferase</keyword>
<evidence type="ECO:0000256" key="3">
    <source>
        <dbReference type="ARBA" id="ARBA00023012"/>
    </source>
</evidence>
<evidence type="ECO:0000259" key="4">
    <source>
        <dbReference type="SMART" id="SM00065"/>
    </source>
</evidence>
<dbReference type="SMART" id="SM00065">
    <property type="entry name" value="GAF"/>
    <property type="match status" value="2"/>
</dbReference>
<dbReference type="Proteomes" id="UP001597055">
    <property type="component" value="Unassembled WGS sequence"/>
</dbReference>
<reference evidence="7" key="1">
    <citation type="journal article" date="2019" name="Int. J. Syst. Evol. Microbiol.">
        <title>The Global Catalogue of Microorganisms (GCM) 10K type strain sequencing project: providing services to taxonomists for standard genome sequencing and annotation.</title>
        <authorList>
            <consortium name="The Broad Institute Genomics Platform"/>
            <consortium name="The Broad Institute Genome Sequencing Center for Infectious Disease"/>
            <person name="Wu L."/>
            <person name="Ma J."/>
        </authorList>
    </citation>
    <scope>NUCLEOTIDE SEQUENCE [LARGE SCALE GENOMIC DNA]</scope>
    <source>
        <strain evidence="7">CCUG 54523</strain>
    </source>
</reference>
<proteinExistence type="predicted"/>
<dbReference type="Pfam" id="PF07730">
    <property type="entry name" value="HisKA_3"/>
    <property type="match status" value="1"/>
</dbReference>
<dbReference type="Pfam" id="PF01590">
    <property type="entry name" value="GAF"/>
    <property type="match status" value="1"/>
</dbReference>
<dbReference type="Pfam" id="PF02518">
    <property type="entry name" value="HATPase_c"/>
    <property type="match status" value="1"/>
</dbReference>
<feature type="domain" description="GAF" evidence="4">
    <location>
        <begin position="53"/>
        <end position="200"/>
    </location>
</feature>
<dbReference type="Gene3D" id="1.20.5.1930">
    <property type="match status" value="1"/>
</dbReference>
<evidence type="ECO:0000313" key="7">
    <source>
        <dbReference type="Proteomes" id="UP001597055"/>
    </source>
</evidence>
<dbReference type="SMART" id="SM00387">
    <property type="entry name" value="HATPase_c"/>
    <property type="match status" value="1"/>
</dbReference>
<dbReference type="InterPro" id="IPR011712">
    <property type="entry name" value="Sig_transdc_His_kin_sub3_dim/P"/>
</dbReference>
<dbReference type="Gene3D" id="3.30.450.40">
    <property type="match status" value="2"/>
</dbReference>
<feature type="domain" description="GAF" evidence="4">
    <location>
        <begin position="216"/>
        <end position="367"/>
    </location>
</feature>
<feature type="domain" description="Histidine kinase/HSP90-like ATPase" evidence="5">
    <location>
        <begin position="476"/>
        <end position="565"/>
    </location>
</feature>
<organism evidence="6 7">
    <name type="scientific">Microbacterium insulae</name>
    <dbReference type="NCBI Taxonomy" id="483014"/>
    <lineage>
        <taxon>Bacteria</taxon>
        <taxon>Bacillati</taxon>
        <taxon>Actinomycetota</taxon>
        <taxon>Actinomycetes</taxon>
        <taxon>Micrococcales</taxon>
        <taxon>Microbacteriaceae</taxon>
        <taxon>Microbacterium</taxon>
    </lineage>
</organism>
<comment type="caution">
    <text evidence="6">The sequence shown here is derived from an EMBL/GenBank/DDBJ whole genome shotgun (WGS) entry which is preliminary data.</text>
</comment>
<dbReference type="InterPro" id="IPR029016">
    <property type="entry name" value="GAF-like_dom_sf"/>
</dbReference>
<protein>
    <submittedName>
        <fullName evidence="6">GAF domain-containing protein</fullName>
    </submittedName>
</protein>